<dbReference type="EMBL" id="CP097510">
    <property type="protein sequence ID" value="URE31637.1"/>
    <property type="molecule type" value="Genomic_DNA"/>
</dbReference>
<reference evidence="1" key="1">
    <citation type="submission" date="2022-05" db="EMBL/GenBank/DDBJ databases">
        <title>The Musa troglodytarum L. genome provides insights into the mechanism of non-climacteric behaviour and enrichment of carotenoids.</title>
        <authorList>
            <person name="Wang J."/>
        </authorList>
    </citation>
    <scope>NUCLEOTIDE SEQUENCE</scope>
    <source>
        <tissue evidence="1">Leaf</tissue>
    </source>
</reference>
<accession>A0A9E7HK92</accession>
<organism evidence="1 2">
    <name type="scientific">Musa troglodytarum</name>
    <name type="common">fe'i banana</name>
    <dbReference type="NCBI Taxonomy" id="320322"/>
    <lineage>
        <taxon>Eukaryota</taxon>
        <taxon>Viridiplantae</taxon>
        <taxon>Streptophyta</taxon>
        <taxon>Embryophyta</taxon>
        <taxon>Tracheophyta</taxon>
        <taxon>Spermatophyta</taxon>
        <taxon>Magnoliopsida</taxon>
        <taxon>Liliopsida</taxon>
        <taxon>Zingiberales</taxon>
        <taxon>Musaceae</taxon>
        <taxon>Musa</taxon>
    </lineage>
</organism>
<evidence type="ECO:0000313" key="2">
    <source>
        <dbReference type="Proteomes" id="UP001055439"/>
    </source>
</evidence>
<evidence type="ECO:0000313" key="1">
    <source>
        <dbReference type="EMBL" id="URE31637.1"/>
    </source>
</evidence>
<dbReference type="Proteomes" id="UP001055439">
    <property type="component" value="Chromosome 8"/>
</dbReference>
<proteinExistence type="predicted"/>
<keyword evidence="2" id="KW-1185">Reference proteome</keyword>
<sequence>MRIGWATRMRASFGAPFLWLVTLVYFTQIFRMDSSFVPDERHTEAITIGITVCGLCCTLSVEHQTNLRVDAIPDNIWAAMPPGN</sequence>
<name>A0A9E7HK92_9LILI</name>
<dbReference type="OrthoDB" id="754047at2759"/>
<dbReference type="AlphaFoldDB" id="A0A9E7HK92"/>
<gene>
    <name evidence="1" type="ORF">MUK42_16683</name>
</gene>
<protein>
    <submittedName>
        <fullName evidence="1">Vacuole effluxer Atg22 like</fullName>
    </submittedName>
</protein>